<feature type="region of interest" description="Disordered" evidence="5">
    <location>
        <begin position="1"/>
        <end position="169"/>
    </location>
</feature>
<keyword evidence="3 6" id="KW-1133">Transmembrane helix</keyword>
<feature type="transmembrane region" description="Helical" evidence="6">
    <location>
        <begin position="614"/>
        <end position="635"/>
    </location>
</feature>
<gene>
    <name evidence="8" type="ORF">AURANDRAFT_62184</name>
</gene>
<organism evidence="9">
    <name type="scientific">Aureococcus anophagefferens</name>
    <name type="common">Harmful bloom alga</name>
    <dbReference type="NCBI Taxonomy" id="44056"/>
    <lineage>
        <taxon>Eukaryota</taxon>
        <taxon>Sar</taxon>
        <taxon>Stramenopiles</taxon>
        <taxon>Ochrophyta</taxon>
        <taxon>Pelagophyceae</taxon>
        <taxon>Pelagomonadales</taxon>
        <taxon>Pelagomonadaceae</taxon>
        <taxon>Aureococcus</taxon>
    </lineage>
</organism>
<evidence type="ECO:0000256" key="2">
    <source>
        <dbReference type="ARBA" id="ARBA00022692"/>
    </source>
</evidence>
<dbReference type="Pfam" id="PF06916">
    <property type="entry name" value="FAM210A-B_dom"/>
    <property type="match status" value="1"/>
</dbReference>
<feature type="transmembrane region" description="Helical" evidence="6">
    <location>
        <begin position="591"/>
        <end position="608"/>
    </location>
</feature>
<feature type="transmembrane region" description="Helical" evidence="6">
    <location>
        <begin position="292"/>
        <end position="310"/>
    </location>
</feature>
<evidence type="ECO:0000256" key="4">
    <source>
        <dbReference type="ARBA" id="ARBA00023136"/>
    </source>
</evidence>
<evidence type="ECO:0000256" key="5">
    <source>
        <dbReference type="SAM" id="MobiDB-lite"/>
    </source>
</evidence>
<feature type="compositionally biased region" description="Pro residues" evidence="5">
    <location>
        <begin position="142"/>
        <end position="152"/>
    </location>
</feature>
<feature type="compositionally biased region" description="Basic and acidic residues" evidence="5">
    <location>
        <begin position="1"/>
        <end position="22"/>
    </location>
</feature>
<dbReference type="KEGG" id="aaf:AURANDRAFT_62184"/>
<dbReference type="GO" id="GO:0005739">
    <property type="term" value="C:mitochondrion"/>
    <property type="evidence" value="ECO:0007669"/>
    <property type="project" value="TreeGrafter"/>
</dbReference>
<feature type="region of interest" description="Disordered" evidence="5">
    <location>
        <begin position="706"/>
        <end position="757"/>
    </location>
</feature>
<dbReference type="InterPro" id="IPR045866">
    <property type="entry name" value="FAM210A/B-like"/>
</dbReference>
<evidence type="ECO:0000256" key="6">
    <source>
        <dbReference type="SAM" id="Phobius"/>
    </source>
</evidence>
<protein>
    <recommendedName>
        <fullName evidence="7">DUF1279 domain-containing protein</fullName>
    </recommendedName>
</protein>
<feature type="transmembrane region" description="Helical" evidence="6">
    <location>
        <begin position="537"/>
        <end position="570"/>
    </location>
</feature>
<dbReference type="Pfam" id="PF01566">
    <property type="entry name" value="Nramp"/>
    <property type="match status" value="1"/>
</dbReference>
<feature type="region of interest" description="Disordered" evidence="5">
    <location>
        <begin position="208"/>
        <end position="228"/>
    </location>
</feature>
<dbReference type="PANTHER" id="PTHR21377">
    <property type="entry name" value="PROTEIN FAM210B, MITOCHONDRIAL"/>
    <property type="match status" value="1"/>
</dbReference>
<feature type="transmembrane region" description="Helical" evidence="6">
    <location>
        <begin position="450"/>
        <end position="471"/>
    </location>
</feature>
<feature type="transmembrane region" description="Helical" evidence="6">
    <location>
        <begin position="681"/>
        <end position="697"/>
    </location>
</feature>
<feature type="region of interest" description="Disordered" evidence="5">
    <location>
        <begin position="769"/>
        <end position="815"/>
    </location>
</feature>
<feature type="transmembrane region" description="Helical" evidence="6">
    <location>
        <begin position="492"/>
        <end position="517"/>
    </location>
</feature>
<accession>F0Y2N1</accession>
<reference evidence="8 9" key="1">
    <citation type="journal article" date="2011" name="Proc. Natl. Acad. Sci. U.S.A.">
        <title>Niche of harmful alga Aureococcus anophagefferens revealed through ecogenomics.</title>
        <authorList>
            <person name="Gobler C.J."/>
            <person name="Berry D.L."/>
            <person name="Dyhrman S.T."/>
            <person name="Wilhelm S.W."/>
            <person name="Salamov A."/>
            <person name="Lobanov A.V."/>
            <person name="Zhang Y."/>
            <person name="Collier J.L."/>
            <person name="Wurch L.L."/>
            <person name="Kustka A.B."/>
            <person name="Dill B.D."/>
            <person name="Shah M."/>
            <person name="VerBerkmoes N.C."/>
            <person name="Kuo A."/>
            <person name="Terry A."/>
            <person name="Pangilinan J."/>
            <person name="Lindquist E.A."/>
            <person name="Lucas S."/>
            <person name="Paulsen I.T."/>
            <person name="Hattenrath-Lehmann T.K."/>
            <person name="Talmage S.C."/>
            <person name="Walker E.A."/>
            <person name="Koch F."/>
            <person name="Burson A.M."/>
            <person name="Marcoval M.A."/>
            <person name="Tang Y.Z."/>
            <person name="Lecleir G.R."/>
            <person name="Coyne K.J."/>
            <person name="Berg G.M."/>
            <person name="Bertrand E.M."/>
            <person name="Saito M.A."/>
            <person name="Gladyshev V.N."/>
            <person name="Grigoriev I.V."/>
        </authorList>
    </citation>
    <scope>NUCLEOTIDE SEQUENCE [LARGE SCALE GENOMIC DNA]</scope>
    <source>
        <strain evidence="9">CCMP 1984</strain>
    </source>
</reference>
<feature type="transmembrane region" description="Helical" evidence="6">
    <location>
        <begin position="384"/>
        <end position="401"/>
    </location>
</feature>
<feature type="compositionally biased region" description="Low complexity" evidence="5">
    <location>
        <begin position="712"/>
        <end position="724"/>
    </location>
</feature>
<feature type="compositionally biased region" description="Basic and acidic residues" evidence="5">
    <location>
        <begin position="58"/>
        <end position="69"/>
    </location>
</feature>
<feature type="compositionally biased region" description="Polar residues" evidence="5">
    <location>
        <begin position="780"/>
        <end position="790"/>
    </location>
</feature>
<evidence type="ECO:0000256" key="3">
    <source>
        <dbReference type="ARBA" id="ARBA00022989"/>
    </source>
</evidence>
<evidence type="ECO:0000256" key="1">
    <source>
        <dbReference type="ARBA" id="ARBA00004141"/>
    </source>
</evidence>
<keyword evidence="2 6" id="KW-0812">Transmembrane</keyword>
<dbReference type="InParanoid" id="F0Y2N1"/>
<dbReference type="PANTHER" id="PTHR21377:SF0">
    <property type="entry name" value="PROTEIN FAM210B, MITOCHONDRIAL"/>
    <property type="match status" value="1"/>
</dbReference>
<evidence type="ECO:0000313" key="8">
    <source>
        <dbReference type="EMBL" id="EGB10729.1"/>
    </source>
</evidence>
<comment type="subcellular location">
    <subcellularLocation>
        <location evidence="1">Membrane</location>
        <topology evidence="1">Multi-pass membrane protein</topology>
    </subcellularLocation>
</comment>
<feature type="compositionally biased region" description="Basic and acidic residues" evidence="5">
    <location>
        <begin position="731"/>
        <end position="746"/>
    </location>
</feature>
<dbReference type="GO" id="GO:0046873">
    <property type="term" value="F:metal ion transmembrane transporter activity"/>
    <property type="evidence" value="ECO:0007669"/>
    <property type="project" value="InterPro"/>
</dbReference>
<dbReference type="AlphaFoldDB" id="F0Y2N1"/>
<sequence>MECLDDHVAKHVPDDDVHHHVAEPSPSRANSLTRGGSNRGSTAFTCMSPTSAKAMIDVAKEASESRDGAVDAGAAAAAAAKADAPPSPEEEPKAEPPAPPPVPIEGLEYEEPPVEAPGLTIAPPAADESEDPRGPAKAAAPEEPPPETPPYPLAAGDDDDPWEEKFDEHSGLPYFVHRLGTEDAYAEAPDGAPLDDLDDLGSEESVYETTTENNPGAWGTVVDSKPDEEGEDGMASMLGAMMARDDDAETVGSEESVYEHTTESNPGMWGTVVDSKPDEEGDDGMAKAGADYALTLLWALVLASFVAYALQEGAARLSLLGRTTLGRAMRTMWGGGADATPGGCYAVAAGVLLGNTAYQANNFVGAAEALYALGAPRSDPGVRFLMHLACGLAVLGTLFFADVDRVSAGLGVVSVLMIVTFAFALSQLGLDGGELVLGLLPSKPPRGSGIVAVSMVATTAIPFNAFLASCAAKPPDAGGSLGAAVSGMRRGVTLATAIALVLSVLIVATGAGVARHVDDDGAFSVESLVDALRAAEGGFAVACFGLGLYAAAFSSALTVALGAALCCASLLAHDDDDRRWRQPDGPYTRGVIVFVVLVAVVVGSSGASTVGVVLMAQVINGVLLPVVALCLVLCYNDPAVLRAPPPAFRNASQVACFSATAFLATNGLLSKILSDDASLDAAFVMAFLATAAVCVVLRRMRAAPRASEVEMRPSAPSRAPESPSTANPLRVRTDSDSDDDPQRRPSAETLEPMTPHEASRISSVFLEDDEDDLLPGSGSGSVPQPWTDSDSLVGRRRPWSAASWRSRSSRSSASAKRIQKRRVSFVFRGASVFGCVAKTQDPPFNRGNEKPSPSVRQRSLMRACVVQDVTDADAGGFAATAAASTPRHLARVFSSFATLKWSAQAPRPPRAATFRRVAKLSDEVEDAVEKGGVEGGLFSIFKSDGDGESKGADAKALLAKYGAAYLATSISLALVSFSICYLLIDSGVDAAALLARVGIDATAATEKGTTIAIAYAVHKAASPIRFPPTVALTPVVAKLLKGDAADDDDE</sequence>
<feature type="compositionally biased region" description="Low complexity" evidence="5">
    <location>
        <begin position="70"/>
        <end position="84"/>
    </location>
</feature>
<dbReference type="InterPro" id="IPR009688">
    <property type="entry name" value="FAM210A/B-like_dom"/>
</dbReference>
<proteinExistence type="predicted"/>
<dbReference type="Proteomes" id="UP000002729">
    <property type="component" value="Unassembled WGS sequence"/>
</dbReference>
<feature type="compositionally biased region" description="Polar residues" evidence="5">
    <location>
        <begin position="27"/>
        <end position="51"/>
    </location>
</feature>
<feature type="compositionally biased region" description="Low complexity" evidence="5">
    <location>
        <begin position="799"/>
        <end position="815"/>
    </location>
</feature>
<keyword evidence="4 6" id="KW-0472">Membrane</keyword>
<evidence type="ECO:0000259" key="7">
    <source>
        <dbReference type="Pfam" id="PF06916"/>
    </source>
</evidence>
<feature type="transmembrane region" description="Helical" evidence="6">
    <location>
        <begin position="963"/>
        <end position="984"/>
    </location>
</feature>
<dbReference type="eggNOG" id="KOG4526">
    <property type="taxonomic scope" value="Eukaryota"/>
</dbReference>
<dbReference type="InterPro" id="IPR001046">
    <property type="entry name" value="NRAMP_fam"/>
</dbReference>
<dbReference type="OrthoDB" id="426386at2759"/>
<keyword evidence="9" id="KW-1185">Reference proteome</keyword>
<evidence type="ECO:0000313" key="9">
    <source>
        <dbReference type="Proteomes" id="UP000002729"/>
    </source>
</evidence>
<dbReference type="GeneID" id="20223771"/>
<feature type="transmembrane region" description="Helical" evidence="6">
    <location>
        <begin position="647"/>
        <end position="669"/>
    </location>
</feature>
<dbReference type="RefSeq" id="XP_009034318.1">
    <property type="nucleotide sequence ID" value="XM_009036070.1"/>
</dbReference>
<feature type="domain" description="DUF1279" evidence="7">
    <location>
        <begin position="954"/>
        <end position="1035"/>
    </location>
</feature>
<feature type="transmembrane region" description="Helical" evidence="6">
    <location>
        <begin position="408"/>
        <end position="430"/>
    </location>
</feature>
<dbReference type="EMBL" id="GL833123">
    <property type="protein sequence ID" value="EGB10729.1"/>
    <property type="molecule type" value="Genomic_DNA"/>
</dbReference>
<name>F0Y2N1_AURAN</name>
<dbReference type="GO" id="GO:0016020">
    <property type="term" value="C:membrane"/>
    <property type="evidence" value="ECO:0007669"/>
    <property type="project" value="UniProtKB-SubCell"/>
</dbReference>